<organism evidence="1 2">
    <name type="scientific">Rhodocytophaga aerolata</name>
    <dbReference type="NCBI Taxonomy" id="455078"/>
    <lineage>
        <taxon>Bacteria</taxon>
        <taxon>Pseudomonadati</taxon>
        <taxon>Bacteroidota</taxon>
        <taxon>Cytophagia</taxon>
        <taxon>Cytophagales</taxon>
        <taxon>Rhodocytophagaceae</taxon>
        <taxon>Rhodocytophaga</taxon>
    </lineage>
</organism>
<dbReference type="EMBL" id="JAUKPO010000004">
    <property type="protein sequence ID" value="MDO1446456.1"/>
    <property type="molecule type" value="Genomic_DNA"/>
</dbReference>
<keyword evidence="2" id="KW-1185">Reference proteome</keyword>
<protein>
    <submittedName>
        <fullName evidence="1">Imm10 family immunity protein</fullName>
    </submittedName>
</protein>
<dbReference type="Proteomes" id="UP001168528">
    <property type="component" value="Unassembled WGS sequence"/>
</dbReference>
<gene>
    <name evidence="1" type="ORF">Q0590_09365</name>
</gene>
<evidence type="ECO:0000313" key="2">
    <source>
        <dbReference type="Proteomes" id="UP001168528"/>
    </source>
</evidence>
<dbReference type="Pfam" id="PF15588">
    <property type="entry name" value="Imm10"/>
    <property type="match status" value="1"/>
</dbReference>
<dbReference type="RefSeq" id="WP_302037260.1">
    <property type="nucleotide sequence ID" value="NZ_JAUKPO010000004.1"/>
</dbReference>
<comment type="caution">
    <text evidence="1">The sequence shown here is derived from an EMBL/GenBank/DDBJ whole genome shotgun (WGS) entry which is preliminary data.</text>
</comment>
<proteinExistence type="predicted"/>
<accession>A0ABT8R451</accession>
<evidence type="ECO:0000313" key="1">
    <source>
        <dbReference type="EMBL" id="MDO1446456.1"/>
    </source>
</evidence>
<sequence>MMLQFHADAVSAEYNENGVLVNVFADLQERIEVNHYFLIQCTNEDDRQNIASNIDTYYIERDDQGYSTYGGIKKLSLSPHQINIELDELGQKKLEVSRITIGFALTNEKYIYLKQQLKKIFDEKRLSVEA</sequence>
<dbReference type="InterPro" id="IPR028962">
    <property type="entry name" value="Imm10"/>
</dbReference>
<reference evidence="1" key="1">
    <citation type="submission" date="2023-07" db="EMBL/GenBank/DDBJ databases">
        <title>The genome sequence of Rhodocytophaga aerolata KACC 12507.</title>
        <authorList>
            <person name="Zhang X."/>
        </authorList>
    </citation>
    <scope>NUCLEOTIDE SEQUENCE</scope>
    <source>
        <strain evidence="1">KACC 12507</strain>
    </source>
</reference>
<name>A0ABT8R451_9BACT</name>